<feature type="active site" evidence="15">
    <location>
        <position position="48"/>
    </location>
</feature>
<feature type="domain" description="RNase III" evidence="17">
    <location>
        <begin position="5"/>
        <end position="131"/>
    </location>
</feature>
<feature type="domain" description="DRBM" evidence="16">
    <location>
        <begin position="158"/>
        <end position="226"/>
    </location>
</feature>
<keyword evidence="8 15" id="KW-0819">tRNA processing</keyword>
<keyword evidence="13 15" id="KW-0460">Magnesium</keyword>
<keyword evidence="7 15" id="KW-0507">mRNA processing</keyword>
<evidence type="ECO:0000256" key="8">
    <source>
        <dbReference type="ARBA" id="ARBA00022694"/>
    </source>
</evidence>
<dbReference type="OrthoDB" id="9805026at2"/>
<dbReference type="GO" id="GO:0042802">
    <property type="term" value="F:identical protein binding"/>
    <property type="evidence" value="ECO:0007669"/>
    <property type="project" value="UniProtKB-ARBA"/>
</dbReference>
<evidence type="ECO:0000259" key="17">
    <source>
        <dbReference type="PROSITE" id="PS50142"/>
    </source>
</evidence>
<dbReference type="Pfam" id="PF00035">
    <property type="entry name" value="dsrm"/>
    <property type="match status" value="1"/>
</dbReference>
<evidence type="ECO:0000256" key="7">
    <source>
        <dbReference type="ARBA" id="ARBA00022664"/>
    </source>
</evidence>
<keyword evidence="14 15" id="KW-0694">RNA-binding</keyword>
<keyword evidence="6 15" id="KW-0698">rRNA processing</keyword>
<feature type="active site" evidence="15">
    <location>
        <position position="120"/>
    </location>
</feature>
<evidence type="ECO:0000256" key="10">
    <source>
        <dbReference type="ARBA" id="ARBA00022723"/>
    </source>
</evidence>
<dbReference type="EC" id="3.1.26.3" evidence="15"/>
<dbReference type="RefSeq" id="WP_130780306.1">
    <property type="nucleotide sequence ID" value="NZ_BIMR01000039.1"/>
</dbReference>
<evidence type="ECO:0000259" key="16">
    <source>
        <dbReference type="PROSITE" id="PS50137"/>
    </source>
</evidence>
<dbReference type="InterPro" id="IPR036389">
    <property type="entry name" value="RNase_III_sf"/>
</dbReference>
<evidence type="ECO:0000256" key="15">
    <source>
        <dbReference type="HAMAP-Rule" id="MF_00104"/>
    </source>
</evidence>
<feature type="binding site" evidence="15">
    <location>
        <position position="44"/>
    </location>
    <ligand>
        <name>Mg(2+)</name>
        <dbReference type="ChEBI" id="CHEBI:18420"/>
    </ligand>
</feature>
<dbReference type="GO" id="GO:0006364">
    <property type="term" value="P:rRNA processing"/>
    <property type="evidence" value="ECO:0007669"/>
    <property type="project" value="UniProtKB-UniRule"/>
</dbReference>
<dbReference type="PROSITE" id="PS50142">
    <property type="entry name" value="RNASE_3_2"/>
    <property type="match status" value="1"/>
</dbReference>
<dbReference type="HAMAP" id="MF_00104">
    <property type="entry name" value="RNase_III"/>
    <property type="match status" value="1"/>
</dbReference>
<keyword evidence="15" id="KW-0699">rRNA-binding</keyword>
<proteinExistence type="inferred from homology"/>
<keyword evidence="10 15" id="KW-0479">Metal-binding</keyword>
<dbReference type="GO" id="GO:0006397">
    <property type="term" value="P:mRNA processing"/>
    <property type="evidence" value="ECO:0007669"/>
    <property type="project" value="UniProtKB-UniRule"/>
</dbReference>
<comment type="catalytic activity">
    <reaction evidence="1 15">
        <text>Endonucleolytic cleavage to 5'-phosphomonoester.</text>
        <dbReference type="EC" id="3.1.26.3"/>
    </reaction>
</comment>
<reference evidence="18 19" key="1">
    <citation type="submission" date="2019-01" db="EMBL/GenBank/DDBJ databases">
        <title>Draft genome sequence of Cellulomonas takizawaensis strain TKZ-21.</title>
        <authorList>
            <person name="Yamamura H."/>
            <person name="Hayashi T."/>
            <person name="Hamada M."/>
            <person name="Serisawa Y."/>
            <person name="Matsuyama K."/>
            <person name="Nakagawa Y."/>
            <person name="Otoguro M."/>
            <person name="Yanagida F."/>
            <person name="Hayakawa M."/>
        </authorList>
    </citation>
    <scope>NUCLEOTIDE SEQUENCE [LARGE SCALE GENOMIC DNA]</scope>
    <source>
        <strain evidence="18 19">NBRC12680</strain>
    </source>
</reference>
<dbReference type="PANTHER" id="PTHR11207">
    <property type="entry name" value="RIBONUCLEASE III"/>
    <property type="match status" value="1"/>
</dbReference>
<keyword evidence="19" id="KW-1185">Reference proteome</keyword>
<keyword evidence="12 15" id="KW-0378">Hydrolase</keyword>
<dbReference type="GO" id="GO:0019843">
    <property type="term" value="F:rRNA binding"/>
    <property type="evidence" value="ECO:0007669"/>
    <property type="project" value="UniProtKB-KW"/>
</dbReference>
<evidence type="ECO:0000256" key="12">
    <source>
        <dbReference type="ARBA" id="ARBA00022801"/>
    </source>
</evidence>
<dbReference type="Gene3D" id="1.10.1520.10">
    <property type="entry name" value="Ribonuclease III domain"/>
    <property type="match status" value="1"/>
</dbReference>
<dbReference type="GO" id="GO:0005737">
    <property type="term" value="C:cytoplasm"/>
    <property type="evidence" value="ECO:0007669"/>
    <property type="project" value="UniProtKB-SubCell"/>
</dbReference>
<evidence type="ECO:0000313" key="18">
    <source>
        <dbReference type="EMBL" id="GCE75709.1"/>
    </source>
</evidence>
<keyword evidence="9 15" id="KW-0540">Nuclease</keyword>
<comment type="subcellular location">
    <subcellularLocation>
        <location evidence="2 15">Cytoplasm</location>
    </subcellularLocation>
</comment>
<evidence type="ECO:0000256" key="4">
    <source>
        <dbReference type="ARBA" id="ARBA00011738"/>
    </source>
</evidence>
<dbReference type="FunFam" id="1.10.1520.10:FF:000001">
    <property type="entry name" value="Ribonuclease 3"/>
    <property type="match status" value="1"/>
</dbReference>
<dbReference type="FunFam" id="3.30.160.20:FF:000003">
    <property type="entry name" value="Ribonuclease 3"/>
    <property type="match status" value="1"/>
</dbReference>
<evidence type="ECO:0000256" key="3">
    <source>
        <dbReference type="ARBA" id="ARBA00010183"/>
    </source>
</evidence>
<evidence type="ECO:0000256" key="5">
    <source>
        <dbReference type="ARBA" id="ARBA00022490"/>
    </source>
</evidence>
<comment type="caution">
    <text evidence="18">The sequence shown here is derived from an EMBL/GenBank/DDBJ whole genome shotgun (WGS) entry which is preliminary data.</text>
</comment>
<comment type="cofactor">
    <cofactor evidence="15">
        <name>Mg(2+)</name>
        <dbReference type="ChEBI" id="CHEBI:18420"/>
    </cofactor>
</comment>
<dbReference type="InterPro" id="IPR011907">
    <property type="entry name" value="RNase_III"/>
</dbReference>
<protein>
    <recommendedName>
        <fullName evidence="15">Ribonuclease 3</fullName>
        <ecNumber evidence="15">3.1.26.3</ecNumber>
    </recommendedName>
    <alternativeName>
        <fullName evidence="15">Ribonuclease III</fullName>
        <shortName evidence="15">RNase III</shortName>
    </alternativeName>
</protein>
<dbReference type="SUPFAM" id="SSF54768">
    <property type="entry name" value="dsRNA-binding domain-like"/>
    <property type="match status" value="1"/>
</dbReference>
<organism evidence="18 19">
    <name type="scientific">Cellulomonas biazotea</name>
    <dbReference type="NCBI Taxonomy" id="1709"/>
    <lineage>
        <taxon>Bacteria</taxon>
        <taxon>Bacillati</taxon>
        <taxon>Actinomycetota</taxon>
        <taxon>Actinomycetes</taxon>
        <taxon>Micrococcales</taxon>
        <taxon>Cellulomonadaceae</taxon>
        <taxon>Cellulomonas</taxon>
    </lineage>
</organism>
<dbReference type="PANTHER" id="PTHR11207:SF0">
    <property type="entry name" value="RIBONUCLEASE 3"/>
    <property type="match status" value="1"/>
</dbReference>
<evidence type="ECO:0000256" key="11">
    <source>
        <dbReference type="ARBA" id="ARBA00022759"/>
    </source>
</evidence>
<gene>
    <name evidence="15 18" type="primary">rnc</name>
    <name evidence="18" type="ORF">CBZ_07650</name>
</gene>
<evidence type="ECO:0000256" key="6">
    <source>
        <dbReference type="ARBA" id="ARBA00022552"/>
    </source>
</evidence>
<keyword evidence="11 15" id="KW-0255">Endonuclease</keyword>
<dbReference type="CDD" id="cd10845">
    <property type="entry name" value="DSRM_RNAse_III_family"/>
    <property type="match status" value="1"/>
</dbReference>
<dbReference type="GO" id="GO:0010468">
    <property type="term" value="P:regulation of gene expression"/>
    <property type="evidence" value="ECO:0007669"/>
    <property type="project" value="TreeGrafter"/>
</dbReference>
<feature type="binding site" evidence="15">
    <location>
        <position position="117"/>
    </location>
    <ligand>
        <name>Mg(2+)</name>
        <dbReference type="ChEBI" id="CHEBI:18420"/>
    </ligand>
</feature>
<dbReference type="GO" id="GO:0004525">
    <property type="term" value="F:ribonuclease III activity"/>
    <property type="evidence" value="ECO:0007669"/>
    <property type="project" value="UniProtKB-UniRule"/>
</dbReference>
<evidence type="ECO:0000256" key="13">
    <source>
        <dbReference type="ARBA" id="ARBA00022842"/>
    </source>
</evidence>
<comment type="subunit">
    <text evidence="4 15">Homodimer.</text>
</comment>
<feature type="binding site" evidence="15">
    <location>
        <position position="120"/>
    </location>
    <ligand>
        <name>Mg(2+)</name>
        <dbReference type="ChEBI" id="CHEBI:18420"/>
    </ligand>
</feature>
<dbReference type="InterPro" id="IPR014720">
    <property type="entry name" value="dsRBD_dom"/>
</dbReference>
<dbReference type="SMART" id="SM00358">
    <property type="entry name" value="DSRM"/>
    <property type="match status" value="1"/>
</dbReference>
<dbReference type="NCBIfam" id="TIGR02191">
    <property type="entry name" value="RNaseIII"/>
    <property type="match status" value="1"/>
</dbReference>
<name>A0A402DNL3_9CELL</name>
<dbReference type="GO" id="GO:0008033">
    <property type="term" value="P:tRNA processing"/>
    <property type="evidence" value="ECO:0007669"/>
    <property type="project" value="UniProtKB-KW"/>
</dbReference>
<dbReference type="PROSITE" id="PS50137">
    <property type="entry name" value="DS_RBD"/>
    <property type="match status" value="1"/>
</dbReference>
<dbReference type="AlphaFoldDB" id="A0A402DNL3"/>
<evidence type="ECO:0000256" key="1">
    <source>
        <dbReference type="ARBA" id="ARBA00000109"/>
    </source>
</evidence>
<dbReference type="EMBL" id="BIMR01000039">
    <property type="protein sequence ID" value="GCE75709.1"/>
    <property type="molecule type" value="Genomic_DNA"/>
</dbReference>
<dbReference type="GO" id="GO:0003725">
    <property type="term" value="F:double-stranded RNA binding"/>
    <property type="evidence" value="ECO:0007669"/>
    <property type="project" value="TreeGrafter"/>
</dbReference>
<dbReference type="Pfam" id="PF14622">
    <property type="entry name" value="Ribonucleas_3_3"/>
    <property type="match status" value="1"/>
</dbReference>
<sequence>MSAAADRLLEKLGVHLDPELLVLALTHRSFAHEAGGIPTNERLEFLGDTVLGLVVTESLYRRHPDQPEGSLAKMRAATVSQRALAGVARDLELGTFVLLGKGELATGGPDKDSILSDTLEAIFGAVYLSHGLETARTVVDRFVGPTLDAAAVLGAGLDWKTSLQEMSAALGLGAPSYEVVGEGPDHARTFTARAIIAGEPRGAGTGPAKKLAEQHAAEDAYRALEAIAAARIADDEAVDVPVEG</sequence>
<accession>A0A402DNL3</accession>
<dbReference type="Gene3D" id="3.30.160.20">
    <property type="match status" value="1"/>
</dbReference>
<comment type="similarity">
    <text evidence="3">Belongs to the ribonuclease III family.</text>
</comment>
<evidence type="ECO:0000256" key="9">
    <source>
        <dbReference type="ARBA" id="ARBA00022722"/>
    </source>
</evidence>
<dbReference type="SMART" id="SM00535">
    <property type="entry name" value="RIBOc"/>
    <property type="match status" value="1"/>
</dbReference>
<evidence type="ECO:0000256" key="14">
    <source>
        <dbReference type="ARBA" id="ARBA00022884"/>
    </source>
</evidence>
<dbReference type="InterPro" id="IPR000999">
    <property type="entry name" value="RNase_III_dom"/>
</dbReference>
<dbReference type="Proteomes" id="UP000289954">
    <property type="component" value="Unassembled WGS sequence"/>
</dbReference>
<dbReference type="CDD" id="cd00593">
    <property type="entry name" value="RIBOc"/>
    <property type="match status" value="1"/>
</dbReference>
<evidence type="ECO:0000313" key="19">
    <source>
        <dbReference type="Proteomes" id="UP000289954"/>
    </source>
</evidence>
<dbReference type="SUPFAM" id="SSF69065">
    <property type="entry name" value="RNase III domain-like"/>
    <property type="match status" value="1"/>
</dbReference>
<evidence type="ECO:0000256" key="2">
    <source>
        <dbReference type="ARBA" id="ARBA00004496"/>
    </source>
</evidence>
<keyword evidence="5 15" id="KW-0963">Cytoplasm</keyword>
<dbReference type="GO" id="GO:0046872">
    <property type="term" value="F:metal ion binding"/>
    <property type="evidence" value="ECO:0007669"/>
    <property type="project" value="UniProtKB-KW"/>
</dbReference>
<comment type="function">
    <text evidence="15">Digests double-stranded RNA. Involved in the processing of primary rRNA transcript to yield the immediate precursors to the large and small rRNAs (23S and 16S). Processes some mRNAs, and tRNAs when they are encoded in the rRNA operon. Processes pre-crRNA and tracrRNA of type II CRISPR loci if present in the organism.</text>
</comment>